<dbReference type="Gene3D" id="3.40.1260.10">
    <property type="entry name" value="DsrEFH-like"/>
    <property type="match status" value="1"/>
</dbReference>
<proteinExistence type="predicted"/>
<protein>
    <submittedName>
        <fullName evidence="1">Uncharacterized protein</fullName>
    </submittedName>
</protein>
<dbReference type="GeneID" id="93384649"/>
<dbReference type="Proteomes" id="UP000031386">
    <property type="component" value="Chromosome"/>
</dbReference>
<dbReference type="KEGG" id="pmic:NW74_01105"/>
<dbReference type="EMBL" id="CP009761">
    <property type="protein sequence ID" value="AIZ36059.1"/>
    <property type="molecule type" value="Genomic_DNA"/>
</dbReference>
<evidence type="ECO:0000313" key="1">
    <source>
        <dbReference type="EMBL" id="AIZ36059.1"/>
    </source>
</evidence>
<gene>
    <name evidence="2" type="ORF">HXM94_03365</name>
    <name evidence="1" type="ORF">NW74_01105</name>
</gene>
<dbReference type="InterPro" id="IPR027396">
    <property type="entry name" value="DsrEFH-like"/>
</dbReference>
<accession>A0A0B4S0M3</accession>
<reference evidence="1 3" key="1">
    <citation type="submission" date="2014-10" db="EMBL/GenBank/DDBJ databases">
        <title>Complete genome sequence of Parvimonas micra KCOM 1535 (= ChDC B708).</title>
        <authorList>
            <person name="Kook J.-K."/>
            <person name="Park S.-N."/>
            <person name="Lim Y.K."/>
            <person name="Roh H."/>
        </authorList>
    </citation>
    <scope>NUCLEOTIDE SEQUENCE [LARGE SCALE GENOMIC DNA]</scope>
    <source>
        <strain evidence="1">KCOM 1535</strain>
        <strain evidence="3">KCOM 1535 / ChDC B708</strain>
    </source>
</reference>
<dbReference type="RefSeq" id="WP_004831842.1">
    <property type="nucleotide sequence ID" value="NZ_BHYQ01000001.1"/>
</dbReference>
<reference evidence="2" key="2">
    <citation type="submission" date="2020-04" db="EMBL/GenBank/DDBJ databases">
        <title>Deep metagenomics examines the oral microbiome during advanced dental caries in children, revealing novel taxa and co-occurrences with host molecules.</title>
        <authorList>
            <person name="Baker J.L."/>
            <person name="Morton J.T."/>
            <person name="Dinis M."/>
            <person name="Alvarez R."/>
            <person name="Tran N.C."/>
            <person name="Knight R."/>
            <person name="Edlund A."/>
        </authorList>
    </citation>
    <scope>NUCLEOTIDE SEQUENCE</scope>
    <source>
        <strain evidence="2">JCVI_23_bin.11</strain>
    </source>
</reference>
<dbReference type="AlphaFoldDB" id="A0A0B4S0M3"/>
<organism evidence="1 3">
    <name type="scientific">Parvimonas micra</name>
    <dbReference type="NCBI Taxonomy" id="33033"/>
    <lineage>
        <taxon>Bacteria</taxon>
        <taxon>Bacillati</taxon>
        <taxon>Bacillota</taxon>
        <taxon>Tissierellia</taxon>
        <taxon>Tissierellales</taxon>
        <taxon>Peptoniphilaceae</taxon>
        <taxon>Parvimonas</taxon>
    </lineage>
</organism>
<keyword evidence="3" id="KW-1185">Reference proteome</keyword>
<dbReference type="EMBL" id="JABZRE010000008">
    <property type="protein sequence ID" value="MBF1306818.1"/>
    <property type="molecule type" value="Genomic_DNA"/>
</dbReference>
<dbReference type="STRING" id="33033.NW74_01105"/>
<name>A0A0B4S0M3_9FIRM</name>
<dbReference type="OrthoDB" id="360710at2"/>
<dbReference type="Proteomes" id="UP000758611">
    <property type="component" value="Unassembled WGS sequence"/>
</dbReference>
<evidence type="ECO:0000313" key="3">
    <source>
        <dbReference type="Proteomes" id="UP000031386"/>
    </source>
</evidence>
<dbReference type="SUPFAM" id="SSF75169">
    <property type="entry name" value="DsrEFH-like"/>
    <property type="match status" value="1"/>
</dbReference>
<sequence length="107" mass="12550">MNYRVLFRIERLKLIDKLKAKIVNYRRYCEEMGDTCEIEIVCAGNVVSHFLEEDEFFKDESLQVKLCKNALNGLKPNYEQKNIQIVSAGIGEVIKRKSEGWIEYTIE</sequence>
<evidence type="ECO:0000313" key="2">
    <source>
        <dbReference type="EMBL" id="MBF1306818.1"/>
    </source>
</evidence>